<gene>
    <name evidence="1" type="ORF">MPEBLZ_01617</name>
</gene>
<dbReference type="AlphaFoldDB" id="A0A0P8A6T2"/>
<dbReference type="EMBL" id="LKCM01000125">
    <property type="protein sequence ID" value="KPQ43836.1"/>
    <property type="molecule type" value="Genomic_DNA"/>
</dbReference>
<reference evidence="1 2" key="1">
    <citation type="submission" date="2015-09" db="EMBL/GenBank/DDBJ databases">
        <title>A metagenomics-based metabolic model of nitrate-dependent anaerobic oxidation of methane by Methanoperedens-like archaea.</title>
        <authorList>
            <person name="Arshad A."/>
            <person name="Speth D.R."/>
            <person name="De Graaf R.M."/>
            <person name="Op Den Camp H.J."/>
            <person name="Jetten M.S."/>
            <person name="Welte C.U."/>
        </authorList>
    </citation>
    <scope>NUCLEOTIDE SEQUENCE [LARGE SCALE GENOMIC DNA]</scope>
</reference>
<comment type="caution">
    <text evidence="1">The sequence shown here is derived from an EMBL/GenBank/DDBJ whole genome shotgun (WGS) entry which is preliminary data.</text>
</comment>
<evidence type="ECO:0000313" key="2">
    <source>
        <dbReference type="Proteomes" id="UP000050360"/>
    </source>
</evidence>
<proteinExistence type="predicted"/>
<name>A0A0P8A6T2_9EURY</name>
<protein>
    <recommendedName>
        <fullName evidence="3">YhcG N-terminal domain-containing protein</fullName>
    </recommendedName>
</protein>
<sequence>MKKQPEKKALVTTENANPISAVFETTALLEEIRSLIESARRRAATAINTEMVMLYWHIGE</sequence>
<evidence type="ECO:0008006" key="3">
    <source>
        <dbReference type="Google" id="ProtNLM"/>
    </source>
</evidence>
<organism evidence="1 2">
    <name type="scientific">Candidatus Methanoperedens nitratireducens</name>
    <dbReference type="NCBI Taxonomy" id="1392998"/>
    <lineage>
        <taxon>Archaea</taxon>
        <taxon>Methanobacteriati</taxon>
        <taxon>Methanobacteriota</taxon>
        <taxon>Stenosarchaea group</taxon>
        <taxon>Methanomicrobia</taxon>
        <taxon>Methanosarcinales</taxon>
        <taxon>ANME-2 cluster</taxon>
        <taxon>Candidatus Methanoperedentaceae</taxon>
        <taxon>Candidatus Methanoperedens</taxon>
    </lineage>
</organism>
<dbReference type="Proteomes" id="UP000050360">
    <property type="component" value="Unassembled WGS sequence"/>
</dbReference>
<accession>A0A0P8A6T2</accession>
<evidence type="ECO:0000313" key="1">
    <source>
        <dbReference type="EMBL" id="KPQ43836.1"/>
    </source>
</evidence>